<evidence type="ECO:0000313" key="6">
    <source>
        <dbReference type="Proteomes" id="UP001501747"/>
    </source>
</evidence>
<comment type="caution">
    <text evidence="5">The sequence shown here is derived from an EMBL/GenBank/DDBJ whole genome shotgun (WGS) entry which is preliminary data.</text>
</comment>
<name>A0ABP7RYW8_9PSEU</name>
<gene>
    <name evidence="5" type="ORF">GCM10022247_26570</name>
</gene>
<dbReference type="PANTHER" id="PTHR16305:SF35">
    <property type="entry name" value="TRANSCRIPTIONAL ACTIVATOR DOMAIN"/>
    <property type="match status" value="1"/>
</dbReference>
<dbReference type="RefSeq" id="WP_344874359.1">
    <property type="nucleotide sequence ID" value="NZ_BAABAL010000007.1"/>
</dbReference>
<dbReference type="InterPro" id="IPR027417">
    <property type="entry name" value="P-loop_NTPase"/>
</dbReference>
<dbReference type="SUPFAM" id="SSF48452">
    <property type="entry name" value="TPR-like"/>
    <property type="match status" value="1"/>
</dbReference>
<feature type="coiled-coil region" evidence="3">
    <location>
        <begin position="947"/>
        <end position="974"/>
    </location>
</feature>
<dbReference type="InterPro" id="IPR041664">
    <property type="entry name" value="AAA_16"/>
</dbReference>
<keyword evidence="3" id="KW-0175">Coiled coil</keyword>
<keyword evidence="6" id="KW-1185">Reference proteome</keyword>
<protein>
    <submittedName>
        <fullName evidence="5">AAA family ATPase</fullName>
    </submittedName>
</protein>
<evidence type="ECO:0000259" key="4">
    <source>
        <dbReference type="Pfam" id="PF13191"/>
    </source>
</evidence>
<organism evidence="5 6">
    <name type="scientific">Allokutzneria multivorans</name>
    <dbReference type="NCBI Taxonomy" id="1142134"/>
    <lineage>
        <taxon>Bacteria</taxon>
        <taxon>Bacillati</taxon>
        <taxon>Actinomycetota</taxon>
        <taxon>Actinomycetes</taxon>
        <taxon>Pseudonocardiales</taxon>
        <taxon>Pseudonocardiaceae</taxon>
        <taxon>Allokutzneria</taxon>
    </lineage>
</organism>
<proteinExistence type="predicted"/>
<dbReference type="Proteomes" id="UP001501747">
    <property type="component" value="Unassembled WGS sequence"/>
</dbReference>
<evidence type="ECO:0000313" key="5">
    <source>
        <dbReference type="EMBL" id="GAA4004238.1"/>
    </source>
</evidence>
<dbReference type="Gene3D" id="3.40.50.300">
    <property type="entry name" value="P-loop containing nucleotide triphosphate hydrolases"/>
    <property type="match status" value="1"/>
</dbReference>
<accession>A0ABP7RYW8</accession>
<keyword evidence="2" id="KW-0067">ATP-binding</keyword>
<reference evidence="6" key="1">
    <citation type="journal article" date="2019" name="Int. J. Syst. Evol. Microbiol.">
        <title>The Global Catalogue of Microorganisms (GCM) 10K type strain sequencing project: providing services to taxonomists for standard genome sequencing and annotation.</title>
        <authorList>
            <consortium name="The Broad Institute Genomics Platform"/>
            <consortium name="The Broad Institute Genome Sequencing Center for Infectious Disease"/>
            <person name="Wu L."/>
            <person name="Ma J."/>
        </authorList>
    </citation>
    <scope>NUCLEOTIDE SEQUENCE [LARGE SCALE GENOMIC DNA]</scope>
    <source>
        <strain evidence="6">JCM 17342</strain>
    </source>
</reference>
<evidence type="ECO:0000256" key="2">
    <source>
        <dbReference type="ARBA" id="ARBA00022840"/>
    </source>
</evidence>
<feature type="domain" description="Orc1-like AAA ATPase" evidence="4">
    <location>
        <begin position="7"/>
        <end position="181"/>
    </location>
</feature>
<dbReference type="PANTHER" id="PTHR16305">
    <property type="entry name" value="TESTICULAR SOLUBLE ADENYLYL CYCLASE"/>
    <property type="match status" value="1"/>
</dbReference>
<evidence type="ECO:0000256" key="1">
    <source>
        <dbReference type="ARBA" id="ARBA00022741"/>
    </source>
</evidence>
<evidence type="ECO:0000256" key="3">
    <source>
        <dbReference type="SAM" id="Coils"/>
    </source>
</evidence>
<dbReference type="EMBL" id="BAABAL010000007">
    <property type="protein sequence ID" value="GAA4004238.1"/>
    <property type="molecule type" value="Genomic_DNA"/>
</dbReference>
<sequence length="1057" mass="114407">MHDALSFVGRGGAVAELTACLDRAAAGLGSLVLVAGEAGIGKTTLVERFAATAGERDVRVLWGGCWPGQGQSPYWPFVQVLRGCVADRGWDWVSGLVGGDARYLSRVLPERADSEDAVGAGAEDESTRFRLFDTLTRVLVGCAGERPLLVVLEDLHWADEGSLRYLEFLGHQLRQAGLVVIGTYRDVDAEDSTLTERLPQLRRFGPRVDLTGLDREEVGQLMRSITLALPPAELVARVHRSSGGNPLFAGEVARLLGAGGSGSDIPAAVEHVIDRRLALLGEEEVSLLSTAAVLGAEFDPAELAELANIALADVRGRLAESFRRRVLVAGDRLRFVHALLRDALYRRLAVADREALHRRAGKAILARATDQGAVASRVAHHFAHGNGPHQAVQYDVLAGKHAMRSLAFEDAVRHFARASSAVAESEGAQRCDILMNLALAQWRSGNGKLAAQTYQDAFELAKAIGDVRSLGLAALGCCVRDELWANEPKLITNLEYALDALQDKDSALRARLLARLSRELVLVPGTGDRRGVLVTEAEALARAADDPATLAEVLGTMHNAHWTPDNAGDRLRTAIEIIELGRRAGDENLAADGALWRVVCLVELGDRVEAEKALVAYGRWAEELRAPLRLFYHRCIAAHFAFLDGRFADSEPMIEEALVLGERAHVEAAEHLYYQHKTALALARGDRAEAEAQLAAYGKRMSQRPEFTAFGLCVTALVQSKLGKTAEPKAFLDMAMSQSAPAIAGQPLGICLLTMLAEITYRTGATEHAEPLFDALSPYDGCVAVGAGTVHGLVAHALGLLAVMLSRLEEAERYLNFAAGQARSMRARPLFARIRLDHAHVLRGTARGASLATEVRDECAELGMALLHEEALAHVEPSGAVRSASLRREGEYWSLHCGQNVVRLRNTKGIGYLVRLLSSSGELHVLDLVGAETVAQQGLPVLDATAKAAYRARLDDLRAEREEAESFNDLARADRAQLEIDALVRELTGAVGLGGRERRTGSSAERARLNVTRSLRTIIARIAEGDAELGHHLDTTIRTGTYCEYRPGPRPPVTWTW</sequence>
<dbReference type="InterPro" id="IPR011990">
    <property type="entry name" value="TPR-like_helical_dom_sf"/>
</dbReference>
<keyword evidence="1" id="KW-0547">Nucleotide-binding</keyword>
<dbReference type="SUPFAM" id="SSF52540">
    <property type="entry name" value="P-loop containing nucleoside triphosphate hydrolases"/>
    <property type="match status" value="1"/>
</dbReference>
<dbReference type="Pfam" id="PF13191">
    <property type="entry name" value="AAA_16"/>
    <property type="match status" value="1"/>
</dbReference>